<keyword evidence="3" id="KW-0812">Transmembrane</keyword>
<dbReference type="PANTHER" id="PTHR26312:SF87">
    <property type="entry name" value="TETRATRICOPEPTIDE REPEAT PROTEIN 5"/>
    <property type="match status" value="1"/>
</dbReference>
<dbReference type="Proteomes" id="UP000011087">
    <property type="component" value="Unassembled WGS sequence"/>
</dbReference>
<dbReference type="InterPro" id="IPR003107">
    <property type="entry name" value="HAT"/>
</dbReference>
<evidence type="ECO:0000259" key="4">
    <source>
        <dbReference type="PROSITE" id="PS50157"/>
    </source>
</evidence>
<dbReference type="InterPro" id="IPR019734">
    <property type="entry name" value="TPR_rpt"/>
</dbReference>
<keyword evidence="1" id="KW-0479">Metal-binding</keyword>
<dbReference type="eggNOG" id="KOG1124">
    <property type="taxonomic scope" value="Eukaryota"/>
</dbReference>
<feature type="compositionally biased region" description="Basic and acidic residues" evidence="2">
    <location>
        <begin position="394"/>
        <end position="410"/>
    </location>
</feature>
<organism evidence="5">
    <name type="scientific">Guillardia theta (strain CCMP2712)</name>
    <name type="common">Cryptophyte</name>
    <dbReference type="NCBI Taxonomy" id="905079"/>
    <lineage>
        <taxon>Eukaryota</taxon>
        <taxon>Cryptophyceae</taxon>
        <taxon>Pyrenomonadales</taxon>
        <taxon>Geminigeraceae</taxon>
        <taxon>Guillardia</taxon>
    </lineage>
</organism>
<reference evidence="6" key="3">
    <citation type="submission" date="2016-03" db="UniProtKB">
        <authorList>
            <consortium name="EnsemblProtists"/>
        </authorList>
    </citation>
    <scope>IDENTIFICATION</scope>
</reference>
<feature type="domain" description="C2H2-type" evidence="4">
    <location>
        <begin position="286"/>
        <end position="309"/>
    </location>
</feature>
<dbReference type="SMART" id="SM00028">
    <property type="entry name" value="TPR"/>
    <property type="match status" value="5"/>
</dbReference>
<dbReference type="SUPFAM" id="SSF48371">
    <property type="entry name" value="ARM repeat"/>
    <property type="match status" value="1"/>
</dbReference>
<dbReference type="PaxDb" id="55529-EKX37436"/>
<reference evidence="5 7" key="1">
    <citation type="journal article" date="2012" name="Nature">
        <title>Algal genomes reveal evolutionary mosaicism and the fate of nucleomorphs.</title>
        <authorList>
            <consortium name="DOE Joint Genome Institute"/>
            <person name="Curtis B.A."/>
            <person name="Tanifuji G."/>
            <person name="Burki F."/>
            <person name="Gruber A."/>
            <person name="Irimia M."/>
            <person name="Maruyama S."/>
            <person name="Arias M.C."/>
            <person name="Ball S.G."/>
            <person name="Gile G.H."/>
            <person name="Hirakawa Y."/>
            <person name="Hopkins J.F."/>
            <person name="Kuo A."/>
            <person name="Rensing S.A."/>
            <person name="Schmutz J."/>
            <person name="Symeonidi A."/>
            <person name="Elias M."/>
            <person name="Eveleigh R.J."/>
            <person name="Herman E.K."/>
            <person name="Klute M.J."/>
            <person name="Nakayama T."/>
            <person name="Obornik M."/>
            <person name="Reyes-Prieto A."/>
            <person name="Armbrust E.V."/>
            <person name="Aves S.J."/>
            <person name="Beiko R.G."/>
            <person name="Coutinho P."/>
            <person name="Dacks J.B."/>
            <person name="Durnford D.G."/>
            <person name="Fast N.M."/>
            <person name="Green B.R."/>
            <person name="Grisdale C.J."/>
            <person name="Hempel F."/>
            <person name="Henrissat B."/>
            <person name="Hoppner M.P."/>
            <person name="Ishida K."/>
            <person name="Kim E."/>
            <person name="Koreny L."/>
            <person name="Kroth P.G."/>
            <person name="Liu Y."/>
            <person name="Malik S.B."/>
            <person name="Maier U.G."/>
            <person name="McRose D."/>
            <person name="Mock T."/>
            <person name="Neilson J.A."/>
            <person name="Onodera N.T."/>
            <person name="Poole A.M."/>
            <person name="Pritham E.J."/>
            <person name="Richards T.A."/>
            <person name="Rocap G."/>
            <person name="Roy S.W."/>
            <person name="Sarai C."/>
            <person name="Schaack S."/>
            <person name="Shirato S."/>
            <person name="Slamovits C.H."/>
            <person name="Spencer D.F."/>
            <person name="Suzuki S."/>
            <person name="Worden A.Z."/>
            <person name="Zauner S."/>
            <person name="Barry K."/>
            <person name="Bell C."/>
            <person name="Bharti A.K."/>
            <person name="Crow J.A."/>
            <person name="Grimwood J."/>
            <person name="Kramer R."/>
            <person name="Lindquist E."/>
            <person name="Lucas S."/>
            <person name="Salamov A."/>
            <person name="McFadden G.I."/>
            <person name="Lane C.E."/>
            <person name="Keeling P.J."/>
            <person name="Gray M.W."/>
            <person name="Grigoriev I.V."/>
            <person name="Archibald J.M."/>
        </authorList>
    </citation>
    <scope>NUCLEOTIDE SEQUENCE</scope>
    <source>
        <strain evidence="5 7">CCMP2712</strain>
    </source>
</reference>
<dbReference type="InterPro" id="IPR011990">
    <property type="entry name" value="TPR-like_helical_dom_sf"/>
</dbReference>
<dbReference type="AlphaFoldDB" id="L1IMF7"/>
<name>L1IMF7_GUITC</name>
<dbReference type="RefSeq" id="XP_005824416.1">
    <property type="nucleotide sequence ID" value="XM_005824359.1"/>
</dbReference>
<protein>
    <recommendedName>
        <fullName evidence="4">C2H2-type domain-containing protein</fullName>
    </recommendedName>
</protein>
<evidence type="ECO:0000313" key="7">
    <source>
        <dbReference type="Proteomes" id="UP000011087"/>
    </source>
</evidence>
<dbReference type="SMART" id="SM00386">
    <property type="entry name" value="HAT"/>
    <property type="match status" value="4"/>
</dbReference>
<reference evidence="7" key="2">
    <citation type="submission" date="2012-11" db="EMBL/GenBank/DDBJ databases">
        <authorList>
            <person name="Kuo A."/>
            <person name="Curtis B.A."/>
            <person name="Tanifuji G."/>
            <person name="Burki F."/>
            <person name="Gruber A."/>
            <person name="Irimia M."/>
            <person name="Maruyama S."/>
            <person name="Arias M.C."/>
            <person name="Ball S.G."/>
            <person name="Gile G.H."/>
            <person name="Hirakawa Y."/>
            <person name="Hopkins J.F."/>
            <person name="Rensing S.A."/>
            <person name="Schmutz J."/>
            <person name="Symeonidi A."/>
            <person name="Elias M."/>
            <person name="Eveleigh R.J."/>
            <person name="Herman E.K."/>
            <person name="Klute M.J."/>
            <person name="Nakayama T."/>
            <person name="Obornik M."/>
            <person name="Reyes-Prieto A."/>
            <person name="Armbrust E.V."/>
            <person name="Aves S.J."/>
            <person name="Beiko R.G."/>
            <person name="Coutinho P."/>
            <person name="Dacks J.B."/>
            <person name="Durnford D.G."/>
            <person name="Fast N.M."/>
            <person name="Green B.R."/>
            <person name="Grisdale C."/>
            <person name="Hempe F."/>
            <person name="Henrissat B."/>
            <person name="Hoppner M.P."/>
            <person name="Ishida K.-I."/>
            <person name="Kim E."/>
            <person name="Koreny L."/>
            <person name="Kroth P.G."/>
            <person name="Liu Y."/>
            <person name="Malik S.-B."/>
            <person name="Maier U.G."/>
            <person name="McRose D."/>
            <person name="Mock T."/>
            <person name="Neilson J.A."/>
            <person name="Onodera N.T."/>
            <person name="Poole A.M."/>
            <person name="Pritham E.J."/>
            <person name="Richards T.A."/>
            <person name="Rocap G."/>
            <person name="Roy S.W."/>
            <person name="Sarai C."/>
            <person name="Schaack S."/>
            <person name="Shirato S."/>
            <person name="Slamovits C.H."/>
            <person name="Spencer D.F."/>
            <person name="Suzuki S."/>
            <person name="Worden A.Z."/>
            <person name="Zauner S."/>
            <person name="Barry K."/>
            <person name="Bell C."/>
            <person name="Bharti A.K."/>
            <person name="Crow J.A."/>
            <person name="Grimwood J."/>
            <person name="Kramer R."/>
            <person name="Lindquist E."/>
            <person name="Lucas S."/>
            <person name="Salamov A."/>
            <person name="McFadden G.I."/>
            <person name="Lane C.E."/>
            <person name="Keeling P.J."/>
            <person name="Gray M.W."/>
            <person name="Grigoriev I.V."/>
            <person name="Archibald J.M."/>
        </authorList>
    </citation>
    <scope>NUCLEOTIDE SEQUENCE</scope>
    <source>
        <strain evidence="7">CCMP2712</strain>
    </source>
</reference>
<dbReference type="HOGENOM" id="CLU_595102_0_0_1"/>
<keyword evidence="1" id="KW-0862">Zinc</keyword>
<dbReference type="KEGG" id="gtt:GUITHDRAFT_116397"/>
<keyword evidence="3" id="KW-1133">Transmembrane helix</keyword>
<dbReference type="SUPFAM" id="SSF81901">
    <property type="entry name" value="HCP-like"/>
    <property type="match status" value="1"/>
</dbReference>
<evidence type="ECO:0000313" key="6">
    <source>
        <dbReference type="EnsemblProtists" id="EKX37436"/>
    </source>
</evidence>
<dbReference type="PANTHER" id="PTHR26312">
    <property type="entry name" value="TETRATRICOPEPTIDE REPEAT PROTEIN 5"/>
    <property type="match status" value="1"/>
</dbReference>
<feature type="compositionally biased region" description="Acidic residues" evidence="2">
    <location>
        <begin position="354"/>
        <end position="391"/>
    </location>
</feature>
<keyword evidence="3" id="KW-0472">Membrane</keyword>
<keyword evidence="7" id="KW-1185">Reference proteome</keyword>
<proteinExistence type="predicted"/>
<sequence length="460" mass="52929">MYKQILAEFPEDAGTLCNYGCFLEDVRKDYDGAEVLFKRALMQDPQHVGALCNYGTLLQARRRRKKFVCSCLTESGQEVKGDYGMAESYYKRALQIDPHHITTIYNYAGLLKTDWDGAEKLYKHALELDPTDVGALCNYGQSISSMMLNLQKEYDLAEKIYKQALECDPTDAATLCNYGLLLKEPTDATSLCNYGLFLQNVRQDHTKAEQMYKRALSNDHGHISTLCNYATLLASVKKEFDKAIALLSQAPFHPAVVQCLDWVRQLFAAEKENKKNRKRFPNELKVVCSICQKLFIDKNTLSRHLSRMHEMMTMTMTMMITMMMMTMMMEMMMEMMMTMMMTMVMMMEFMMEDYDDDNDDDDEDDDDNDDDDDDDEDDDDNDDDDDDDGNDDVCGLRDAHVVSGIHEEPAVQHQNQEESFQGDGRVQQLWQDEVSPPIHADNYLSDQDVQAPEGNHDFNF</sequence>
<dbReference type="PROSITE" id="PS50157">
    <property type="entry name" value="ZINC_FINGER_C2H2_2"/>
    <property type="match status" value="1"/>
</dbReference>
<dbReference type="Pfam" id="PF13181">
    <property type="entry name" value="TPR_8"/>
    <property type="match status" value="1"/>
</dbReference>
<dbReference type="InterPro" id="IPR016024">
    <property type="entry name" value="ARM-type_fold"/>
</dbReference>
<dbReference type="EnsemblProtists" id="EKX37436">
    <property type="protein sequence ID" value="EKX37436"/>
    <property type="gene ID" value="GUITHDRAFT_116397"/>
</dbReference>
<evidence type="ECO:0000256" key="1">
    <source>
        <dbReference type="PROSITE-ProRule" id="PRU00042"/>
    </source>
</evidence>
<dbReference type="OrthoDB" id="186435at2759"/>
<evidence type="ECO:0000256" key="3">
    <source>
        <dbReference type="SAM" id="Phobius"/>
    </source>
</evidence>
<dbReference type="GO" id="GO:0006396">
    <property type="term" value="P:RNA processing"/>
    <property type="evidence" value="ECO:0007669"/>
    <property type="project" value="InterPro"/>
</dbReference>
<evidence type="ECO:0000313" key="5">
    <source>
        <dbReference type="EMBL" id="EKX37436.1"/>
    </source>
</evidence>
<feature type="region of interest" description="Disordered" evidence="2">
    <location>
        <begin position="354"/>
        <end position="426"/>
    </location>
</feature>
<dbReference type="EMBL" id="JH993059">
    <property type="protein sequence ID" value="EKX37436.1"/>
    <property type="molecule type" value="Genomic_DNA"/>
</dbReference>
<evidence type="ECO:0000256" key="2">
    <source>
        <dbReference type="SAM" id="MobiDB-lite"/>
    </source>
</evidence>
<feature type="transmembrane region" description="Helical" evidence="3">
    <location>
        <begin position="311"/>
        <end position="333"/>
    </location>
</feature>
<dbReference type="PROSITE" id="PS00028">
    <property type="entry name" value="ZINC_FINGER_C2H2_1"/>
    <property type="match status" value="1"/>
</dbReference>
<dbReference type="Gene3D" id="1.25.40.10">
    <property type="entry name" value="Tetratricopeptide repeat domain"/>
    <property type="match status" value="3"/>
</dbReference>
<keyword evidence="1" id="KW-0863">Zinc-finger</keyword>
<dbReference type="GO" id="GO:0008270">
    <property type="term" value="F:zinc ion binding"/>
    <property type="evidence" value="ECO:0007669"/>
    <property type="project" value="UniProtKB-KW"/>
</dbReference>
<accession>L1IMF7</accession>
<feature type="region of interest" description="Disordered" evidence="2">
    <location>
        <begin position="438"/>
        <end position="460"/>
    </location>
</feature>
<dbReference type="Gene3D" id="3.30.70.2850">
    <property type="match status" value="1"/>
</dbReference>
<dbReference type="GeneID" id="17294169"/>
<gene>
    <name evidence="5" type="ORF">GUITHDRAFT_116397</name>
</gene>
<dbReference type="InterPro" id="IPR013087">
    <property type="entry name" value="Znf_C2H2_type"/>
</dbReference>